<reference evidence="2 3" key="1">
    <citation type="submission" date="2016-10" db="EMBL/GenBank/DDBJ databases">
        <authorList>
            <person name="de Groot N.N."/>
        </authorList>
    </citation>
    <scope>NUCLEOTIDE SEQUENCE [LARGE SCALE GENOMIC DNA]</scope>
    <source>
        <strain evidence="2 3">LMG 23650</strain>
    </source>
</reference>
<evidence type="ECO:0000313" key="2">
    <source>
        <dbReference type="EMBL" id="SFI25761.1"/>
    </source>
</evidence>
<feature type="transmembrane region" description="Helical" evidence="1">
    <location>
        <begin position="92"/>
        <end position="110"/>
    </location>
</feature>
<dbReference type="AlphaFoldDB" id="A0A1I3GQY8"/>
<name>A0A1I3GQY8_9BURK</name>
<organism evidence="2 3">
    <name type="scientific">Paraburkholderia megapolitana</name>
    <dbReference type="NCBI Taxonomy" id="420953"/>
    <lineage>
        <taxon>Bacteria</taxon>
        <taxon>Pseudomonadati</taxon>
        <taxon>Pseudomonadota</taxon>
        <taxon>Betaproteobacteria</taxon>
        <taxon>Burkholderiales</taxon>
        <taxon>Burkholderiaceae</taxon>
        <taxon>Paraburkholderia</taxon>
    </lineage>
</organism>
<feature type="transmembrane region" description="Helical" evidence="1">
    <location>
        <begin position="62"/>
        <end position="80"/>
    </location>
</feature>
<accession>A0A1I3GQY8</accession>
<sequence>MPPPIAVHLAAATLSVILGVAVLVLEKGTARHRLLGRIWAMAMFVTALSSFGIRVLNPGHFSWTHALSLLTLVSLARAIWAIRRGNVRGHRAAMRGLFVGLAVAGIAAVATPHRLLNVIVTGWIA</sequence>
<protein>
    <submittedName>
        <fullName evidence="2">Uncharacterized membrane protein</fullName>
    </submittedName>
</protein>
<keyword evidence="1" id="KW-0812">Transmembrane</keyword>
<keyword evidence="1" id="KW-0472">Membrane</keyword>
<proteinExistence type="predicted"/>
<evidence type="ECO:0000313" key="3">
    <source>
        <dbReference type="Proteomes" id="UP000199548"/>
    </source>
</evidence>
<dbReference type="Proteomes" id="UP000199548">
    <property type="component" value="Unassembled WGS sequence"/>
</dbReference>
<dbReference type="OrthoDB" id="3749011at2"/>
<keyword evidence="3" id="KW-1185">Reference proteome</keyword>
<feature type="transmembrane region" description="Helical" evidence="1">
    <location>
        <begin position="6"/>
        <end position="25"/>
    </location>
</feature>
<keyword evidence="1" id="KW-1133">Transmembrane helix</keyword>
<gene>
    <name evidence="2" type="ORF">SAMN05192543_102641</name>
</gene>
<dbReference type="Pfam" id="PF10067">
    <property type="entry name" value="DUF2306"/>
    <property type="match status" value="1"/>
</dbReference>
<feature type="transmembrane region" description="Helical" evidence="1">
    <location>
        <begin position="37"/>
        <end position="56"/>
    </location>
</feature>
<dbReference type="RefSeq" id="WP_091010390.1">
    <property type="nucleotide sequence ID" value="NZ_CP041745.1"/>
</dbReference>
<evidence type="ECO:0000256" key="1">
    <source>
        <dbReference type="SAM" id="Phobius"/>
    </source>
</evidence>
<dbReference type="STRING" id="420953.SAMN05192543_102641"/>
<dbReference type="InterPro" id="IPR018750">
    <property type="entry name" value="DUF2306_membrane"/>
</dbReference>
<dbReference type="EMBL" id="FOQU01000002">
    <property type="protein sequence ID" value="SFI25761.1"/>
    <property type="molecule type" value="Genomic_DNA"/>
</dbReference>